<dbReference type="Proteomes" id="UP000314294">
    <property type="component" value="Unassembled WGS sequence"/>
</dbReference>
<organism evidence="2 3">
    <name type="scientific">Liparis tanakae</name>
    <name type="common">Tanaka's snailfish</name>
    <dbReference type="NCBI Taxonomy" id="230148"/>
    <lineage>
        <taxon>Eukaryota</taxon>
        <taxon>Metazoa</taxon>
        <taxon>Chordata</taxon>
        <taxon>Craniata</taxon>
        <taxon>Vertebrata</taxon>
        <taxon>Euteleostomi</taxon>
        <taxon>Actinopterygii</taxon>
        <taxon>Neopterygii</taxon>
        <taxon>Teleostei</taxon>
        <taxon>Neoteleostei</taxon>
        <taxon>Acanthomorphata</taxon>
        <taxon>Eupercaria</taxon>
        <taxon>Perciformes</taxon>
        <taxon>Cottioidei</taxon>
        <taxon>Cottales</taxon>
        <taxon>Liparidae</taxon>
        <taxon>Liparis</taxon>
    </lineage>
</organism>
<feature type="region of interest" description="Disordered" evidence="1">
    <location>
        <begin position="197"/>
        <end position="228"/>
    </location>
</feature>
<proteinExistence type="predicted"/>
<comment type="caution">
    <text evidence="2">The sequence shown here is derived from an EMBL/GenBank/DDBJ whole genome shotgun (WGS) entry which is preliminary data.</text>
</comment>
<feature type="compositionally biased region" description="Basic and acidic residues" evidence="1">
    <location>
        <begin position="197"/>
        <end position="211"/>
    </location>
</feature>
<dbReference type="EMBL" id="SRLO01000254">
    <property type="protein sequence ID" value="TNN64374.1"/>
    <property type="molecule type" value="Genomic_DNA"/>
</dbReference>
<evidence type="ECO:0000256" key="1">
    <source>
        <dbReference type="SAM" id="MobiDB-lite"/>
    </source>
</evidence>
<name>A0A4Z2HHK0_9TELE</name>
<accession>A0A4Z2HHK0</accession>
<protein>
    <submittedName>
        <fullName evidence="2">Uncharacterized protein</fullName>
    </submittedName>
</protein>
<evidence type="ECO:0000313" key="2">
    <source>
        <dbReference type="EMBL" id="TNN64374.1"/>
    </source>
</evidence>
<gene>
    <name evidence="2" type="ORF">EYF80_025415</name>
</gene>
<reference evidence="2 3" key="1">
    <citation type="submission" date="2019-03" db="EMBL/GenBank/DDBJ databases">
        <title>First draft genome of Liparis tanakae, snailfish: a comprehensive survey of snailfish specific genes.</title>
        <authorList>
            <person name="Kim W."/>
            <person name="Song I."/>
            <person name="Jeong J.-H."/>
            <person name="Kim D."/>
            <person name="Kim S."/>
            <person name="Ryu S."/>
            <person name="Song J.Y."/>
            <person name="Lee S.K."/>
        </authorList>
    </citation>
    <scope>NUCLEOTIDE SEQUENCE [LARGE SCALE GENOMIC DNA]</scope>
    <source>
        <tissue evidence="2">Muscle</tissue>
    </source>
</reference>
<keyword evidence="3" id="KW-1185">Reference proteome</keyword>
<evidence type="ECO:0000313" key="3">
    <source>
        <dbReference type="Proteomes" id="UP000314294"/>
    </source>
</evidence>
<dbReference type="AlphaFoldDB" id="A0A4Z2HHK0"/>
<sequence>MLRASLFSESREKMRARERAAGQLPLDELPHRPKVRVWAGHPQDDGVAVAEPDGGMQRSTFSFHGTSEDGVELEVLSAGQQVVDGVKLRAVAHVLMHLIDLRLDTEVSLSAGDHRVSGQHFKDAGFPCPIHPQQTEALQQKRDADVRVSSSTEDPLSLSGHVLVFFSNGLQLQYECGDAAVDPDQYVDAGENHVGRAGDLEEERGWVHQRGDGPSGGRNKKIILDEQR</sequence>